<name>A0AAV1MBG1_9NEOP</name>
<comment type="caution">
    <text evidence="1">The sequence shown here is derived from an EMBL/GenBank/DDBJ whole genome shotgun (WGS) entry which is preliminary data.</text>
</comment>
<organism evidence="1 2">
    <name type="scientific">Parnassius mnemosyne</name>
    <name type="common">clouded apollo</name>
    <dbReference type="NCBI Taxonomy" id="213953"/>
    <lineage>
        <taxon>Eukaryota</taxon>
        <taxon>Metazoa</taxon>
        <taxon>Ecdysozoa</taxon>
        <taxon>Arthropoda</taxon>
        <taxon>Hexapoda</taxon>
        <taxon>Insecta</taxon>
        <taxon>Pterygota</taxon>
        <taxon>Neoptera</taxon>
        <taxon>Endopterygota</taxon>
        <taxon>Lepidoptera</taxon>
        <taxon>Glossata</taxon>
        <taxon>Ditrysia</taxon>
        <taxon>Papilionoidea</taxon>
        <taxon>Papilionidae</taxon>
        <taxon>Parnassiinae</taxon>
        <taxon>Parnassini</taxon>
        <taxon>Parnassius</taxon>
        <taxon>Driopa</taxon>
    </lineage>
</organism>
<evidence type="ECO:0000313" key="1">
    <source>
        <dbReference type="EMBL" id="CAK1603837.1"/>
    </source>
</evidence>
<protein>
    <submittedName>
        <fullName evidence="1">Uncharacterized protein</fullName>
    </submittedName>
</protein>
<dbReference type="AlphaFoldDB" id="A0AAV1MBG1"/>
<proteinExistence type="predicted"/>
<reference evidence="1 2" key="1">
    <citation type="submission" date="2023-11" db="EMBL/GenBank/DDBJ databases">
        <authorList>
            <person name="Hedman E."/>
            <person name="Englund M."/>
            <person name="Stromberg M."/>
            <person name="Nyberg Akerstrom W."/>
            <person name="Nylinder S."/>
            <person name="Jareborg N."/>
            <person name="Kallberg Y."/>
            <person name="Kronander E."/>
        </authorList>
    </citation>
    <scope>NUCLEOTIDE SEQUENCE [LARGE SCALE GENOMIC DNA]</scope>
</reference>
<dbReference type="Proteomes" id="UP001314205">
    <property type="component" value="Unassembled WGS sequence"/>
</dbReference>
<keyword evidence="2" id="KW-1185">Reference proteome</keyword>
<evidence type="ECO:0000313" key="2">
    <source>
        <dbReference type="Proteomes" id="UP001314205"/>
    </source>
</evidence>
<dbReference type="EMBL" id="CAVLGL010000159">
    <property type="protein sequence ID" value="CAK1603837.1"/>
    <property type="molecule type" value="Genomic_DNA"/>
</dbReference>
<gene>
    <name evidence="1" type="ORF">PARMNEM_LOCUS22142</name>
</gene>
<sequence length="108" mass="12385">MAPLKNTVEYGPEQPASVEWGPPYTSSVHQMVRGYCSSWTSAVNFKQRRLQVCCHLCVCSAKHCYLHTNRNTHAWGRQRLRTTSIRHHLDTSLSPPLHPYIYAYTLVG</sequence>
<accession>A0AAV1MBG1</accession>